<dbReference type="STRING" id="7168.A0A182NPA2"/>
<dbReference type="Gene3D" id="3.10.490.10">
    <property type="entry name" value="Gamma-glutamyl cyclotransferase-like"/>
    <property type="match status" value="2"/>
</dbReference>
<reference evidence="5" key="2">
    <citation type="submission" date="2020-05" db="UniProtKB">
        <authorList>
            <consortium name="EnsemblMetazoa"/>
        </authorList>
    </citation>
    <scope>IDENTIFICATION</scope>
    <source>
        <strain evidence="5">WRAIR2</strain>
    </source>
</reference>
<evidence type="ECO:0000256" key="2">
    <source>
        <dbReference type="PIRSR" id="PIRSR639126-1"/>
    </source>
</evidence>
<keyword evidence="6" id="KW-1185">Reference proteome</keyword>
<feature type="domain" description="Gamma-glutamylcyclotransferase AIG2-like" evidence="4">
    <location>
        <begin position="169"/>
        <end position="291"/>
    </location>
</feature>
<comment type="similarity">
    <text evidence="1 3">Belongs to the gamma-glutamylcyclotransferase family.</text>
</comment>
<dbReference type="GO" id="GO:0061929">
    <property type="term" value="F:gamma-glutamylaminecyclotransferase activity"/>
    <property type="evidence" value="ECO:0007669"/>
    <property type="project" value="InterPro"/>
</dbReference>
<sequence>MAQRALRRVFVYGTLKRGEPNHHLLSEADNGYAKFICKGSTNRRFPLVVATRYNIPFLLDKPGTGSYVTGEIYELDDPLFEQLDVLEDYRKLYDRQIEDINVGIEGGNVPCWLYLLRNCPDRLLKLPMLTEYRNTLEQPYSRRPAGKVNIFEELLKGDDPNMSTALRRVFVYGTLKRGEPNHHWLTDAANGQARFIAKARTTVRYPLVVATRYNIPFLLDVPGTGHCIAGEIYEVDESMLDRLDVLEDYPRLYDRRPEEVRIEEHDGGVERCWMYLIRSFPQRLLEKPLLEEYRDRPEHPYVEAENDDIKFDE</sequence>
<feature type="active site" description="Proton acceptor" evidence="2">
    <location>
        <position position="247"/>
    </location>
</feature>
<dbReference type="InterPro" id="IPR036568">
    <property type="entry name" value="GGCT-like_sf"/>
</dbReference>
<dbReference type="InterPro" id="IPR039126">
    <property type="entry name" value="GGACT"/>
</dbReference>
<proteinExistence type="inferred from homology"/>
<dbReference type="GO" id="GO:0005829">
    <property type="term" value="C:cytosol"/>
    <property type="evidence" value="ECO:0007669"/>
    <property type="project" value="TreeGrafter"/>
</dbReference>
<dbReference type="PANTHER" id="PTHR12510">
    <property type="entry name" value="TROPONIN C-AKIN-1 PROTEIN"/>
    <property type="match status" value="1"/>
</dbReference>
<dbReference type="SUPFAM" id="SSF110857">
    <property type="entry name" value="Gamma-glutamyl cyclotransferase-like"/>
    <property type="match status" value="2"/>
</dbReference>
<dbReference type="CDD" id="cd06661">
    <property type="entry name" value="GGCT_like"/>
    <property type="match status" value="2"/>
</dbReference>
<evidence type="ECO:0000256" key="1">
    <source>
        <dbReference type="ARBA" id="ARBA00008861"/>
    </source>
</evidence>
<protein>
    <recommendedName>
        <fullName evidence="3">Gamma-glutamylcyclotransferase family protein</fullName>
    </recommendedName>
</protein>
<name>A0A182NPA2_9DIPT</name>
<dbReference type="PANTHER" id="PTHR12510:SF4">
    <property type="entry name" value="GAMMA-GLUTAMYLAMINECYCLOTRANSFERASE"/>
    <property type="match status" value="1"/>
</dbReference>
<dbReference type="Pfam" id="PF06094">
    <property type="entry name" value="GGACT"/>
    <property type="match status" value="2"/>
</dbReference>
<evidence type="ECO:0000259" key="4">
    <source>
        <dbReference type="Pfam" id="PF06094"/>
    </source>
</evidence>
<evidence type="ECO:0000313" key="6">
    <source>
        <dbReference type="Proteomes" id="UP000075884"/>
    </source>
</evidence>
<feature type="domain" description="Gamma-glutamylcyclotransferase AIG2-like" evidence="4">
    <location>
        <begin position="9"/>
        <end position="127"/>
    </location>
</feature>
<reference evidence="6" key="1">
    <citation type="submission" date="2013-03" db="EMBL/GenBank/DDBJ databases">
        <title>The Genome Sequence of Anopheles dirus WRAIR2.</title>
        <authorList>
            <consortium name="The Broad Institute Genomics Platform"/>
            <person name="Neafsey D.E."/>
            <person name="Walton C."/>
            <person name="Walker B."/>
            <person name="Young S.K."/>
            <person name="Zeng Q."/>
            <person name="Gargeya S."/>
            <person name="Fitzgerald M."/>
            <person name="Haas B."/>
            <person name="Abouelleil A."/>
            <person name="Allen A.W."/>
            <person name="Alvarado L."/>
            <person name="Arachchi H.M."/>
            <person name="Berlin A.M."/>
            <person name="Chapman S.B."/>
            <person name="Gainer-Dewar J."/>
            <person name="Goldberg J."/>
            <person name="Griggs A."/>
            <person name="Gujja S."/>
            <person name="Hansen M."/>
            <person name="Howarth C."/>
            <person name="Imamovic A."/>
            <person name="Ireland A."/>
            <person name="Larimer J."/>
            <person name="McCowan C."/>
            <person name="Murphy C."/>
            <person name="Pearson M."/>
            <person name="Poon T.W."/>
            <person name="Priest M."/>
            <person name="Roberts A."/>
            <person name="Saif S."/>
            <person name="Shea T."/>
            <person name="Sisk P."/>
            <person name="Sykes S."/>
            <person name="Wortman J."/>
            <person name="Nusbaum C."/>
            <person name="Birren B."/>
        </authorList>
    </citation>
    <scope>NUCLEOTIDE SEQUENCE [LARGE SCALE GENOMIC DNA]</scope>
    <source>
        <strain evidence="6">WRAIR2</strain>
    </source>
</reference>
<accession>A0A182NPA2</accession>
<evidence type="ECO:0000256" key="3">
    <source>
        <dbReference type="RuleBase" id="RU367036"/>
    </source>
</evidence>
<dbReference type="Proteomes" id="UP000075884">
    <property type="component" value="Unassembled WGS sequence"/>
</dbReference>
<evidence type="ECO:0000313" key="5">
    <source>
        <dbReference type="EnsemblMetazoa" id="ADIR009487-PA"/>
    </source>
</evidence>
<dbReference type="VEuPathDB" id="VectorBase:ADIR009487"/>
<organism evidence="5 6">
    <name type="scientific">Anopheles dirus</name>
    <dbReference type="NCBI Taxonomy" id="7168"/>
    <lineage>
        <taxon>Eukaryota</taxon>
        <taxon>Metazoa</taxon>
        <taxon>Ecdysozoa</taxon>
        <taxon>Arthropoda</taxon>
        <taxon>Hexapoda</taxon>
        <taxon>Insecta</taxon>
        <taxon>Pterygota</taxon>
        <taxon>Neoptera</taxon>
        <taxon>Endopterygota</taxon>
        <taxon>Diptera</taxon>
        <taxon>Nematocera</taxon>
        <taxon>Culicoidea</taxon>
        <taxon>Culicidae</taxon>
        <taxon>Anophelinae</taxon>
        <taxon>Anopheles</taxon>
    </lineage>
</organism>
<dbReference type="AlphaFoldDB" id="A0A182NPA2"/>
<dbReference type="InterPro" id="IPR013024">
    <property type="entry name" value="GGCT-like"/>
</dbReference>
<dbReference type="InterPro" id="IPR009288">
    <property type="entry name" value="AIG2-like_dom"/>
</dbReference>
<dbReference type="EnsemblMetazoa" id="ADIR009487-RA">
    <property type="protein sequence ID" value="ADIR009487-PA"/>
    <property type="gene ID" value="ADIR009487"/>
</dbReference>